<dbReference type="Proteomes" id="UP001218188">
    <property type="component" value="Unassembled WGS sequence"/>
</dbReference>
<evidence type="ECO:0008006" key="3">
    <source>
        <dbReference type="Google" id="ProtNLM"/>
    </source>
</evidence>
<dbReference type="SUPFAM" id="SSF52047">
    <property type="entry name" value="RNI-like"/>
    <property type="match status" value="1"/>
</dbReference>
<dbReference type="InterPro" id="IPR032675">
    <property type="entry name" value="LRR_dom_sf"/>
</dbReference>
<name>A0AAD6TIG8_9AGAR</name>
<organism evidence="1 2">
    <name type="scientific">Mycena alexandri</name>
    <dbReference type="NCBI Taxonomy" id="1745969"/>
    <lineage>
        <taxon>Eukaryota</taxon>
        <taxon>Fungi</taxon>
        <taxon>Dikarya</taxon>
        <taxon>Basidiomycota</taxon>
        <taxon>Agaricomycotina</taxon>
        <taxon>Agaricomycetes</taxon>
        <taxon>Agaricomycetidae</taxon>
        <taxon>Agaricales</taxon>
        <taxon>Marasmiineae</taxon>
        <taxon>Mycenaceae</taxon>
        <taxon>Mycena</taxon>
    </lineage>
</organism>
<keyword evidence="2" id="KW-1185">Reference proteome</keyword>
<dbReference type="Gene3D" id="3.80.10.10">
    <property type="entry name" value="Ribonuclease Inhibitor"/>
    <property type="match status" value="1"/>
</dbReference>
<gene>
    <name evidence="1" type="ORF">C8F04DRAFT_1063071</name>
</gene>
<dbReference type="AlphaFoldDB" id="A0AAD6TIG8"/>
<dbReference type="EMBL" id="JARJCM010000002">
    <property type="protein sequence ID" value="KAJ7047224.1"/>
    <property type="molecule type" value="Genomic_DNA"/>
</dbReference>
<sequence>MSSFALGPLSNRPPQYQNQYTLVNKNGWLRLAAVSRRALALPPEILGEIFLCCLPESDFTAIHLRELPITPRPNQPPLVFCAVCRQWRDIALATPRLWGSLDINSNFAHSDAGASYVEFCQRWISRAGATPLSFSFEDYDVEHRSTRLLHNLLGGLHQQWRCVELLRDSSVPNWLQLPSKGKYPVLEQLTIGEVESDPSVLSFCNAPRLRIACLLEYTPQIQLPWHQLTSFRTYTIEASACLKILRASLNLVHCFFGRIEDDYSLQLSKLFVSLGHLRSLKVSREWEEDTVGVGPMNVLASLKAPALEILTLEFNYEPRALPISPLFLSFISRSACKLHTLALHRFPVRGTDLITCLRATPSLVHLKLLPLPSVRANILFGRLTGDLTLLPMLESFYLVFPESGIRDVTSSTAEWILEMLCWRRRTTPLHSFSLSHAYDQSVFENTLINSPEFRRLQTEGMSLSIKKWWYSESFMWH</sequence>
<accession>A0AAD6TIG8</accession>
<reference evidence="1" key="1">
    <citation type="submission" date="2023-03" db="EMBL/GenBank/DDBJ databases">
        <title>Massive genome expansion in bonnet fungi (Mycena s.s.) driven by repeated elements and novel gene families across ecological guilds.</title>
        <authorList>
            <consortium name="Lawrence Berkeley National Laboratory"/>
            <person name="Harder C.B."/>
            <person name="Miyauchi S."/>
            <person name="Viragh M."/>
            <person name="Kuo A."/>
            <person name="Thoen E."/>
            <person name="Andreopoulos B."/>
            <person name="Lu D."/>
            <person name="Skrede I."/>
            <person name="Drula E."/>
            <person name="Henrissat B."/>
            <person name="Morin E."/>
            <person name="Kohler A."/>
            <person name="Barry K."/>
            <person name="LaButti K."/>
            <person name="Morin E."/>
            <person name="Salamov A."/>
            <person name="Lipzen A."/>
            <person name="Mereny Z."/>
            <person name="Hegedus B."/>
            <person name="Baldrian P."/>
            <person name="Stursova M."/>
            <person name="Weitz H."/>
            <person name="Taylor A."/>
            <person name="Grigoriev I.V."/>
            <person name="Nagy L.G."/>
            <person name="Martin F."/>
            <person name="Kauserud H."/>
        </authorList>
    </citation>
    <scope>NUCLEOTIDE SEQUENCE</scope>
    <source>
        <strain evidence="1">CBHHK200</strain>
    </source>
</reference>
<comment type="caution">
    <text evidence="1">The sequence shown here is derived from an EMBL/GenBank/DDBJ whole genome shotgun (WGS) entry which is preliminary data.</text>
</comment>
<evidence type="ECO:0000313" key="2">
    <source>
        <dbReference type="Proteomes" id="UP001218188"/>
    </source>
</evidence>
<proteinExistence type="predicted"/>
<evidence type="ECO:0000313" key="1">
    <source>
        <dbReference type="EMBL" id="KAJ7047224.1"/>
    </source>
</evidence>
<protein>
    <recommendedName>
        <fullName evidence="3">F-box domain-containing protein</fullName>
    </recommendedName>
</protein>
<dbReference type="Gene3D" id="1.20.1280.50">
    <property type="match status" value="1"/>
</dbReference>